<keyword evidence="1" id="KW-0732">Signal</keyword>
<evidence type="ECO:0000256" key="1">
    <source>
        <dbReference type="SAM" id="SignalP"/>
    </source>
</evidence>
<dbReference type="Pfam" id="PF13590">
    <property type="entry name" value="DUF4136"/>
    <property type="match status" value="1"/>
</dbReference>
<sequence>MRTAVVMALGLILVLMVGCSSLQVSTDYDPNANFGQYKTYGWPGGDRPPDDALAQNPLIAKRIEYSIGEALKAKGYTMLEDGIPDIVIITHAGVQEKMQVTNYSSGYYGGYGGYSGYGMYDPWGYGGGTRTDVSYYDEATLLIDFIDTETKELAWRGIGTKILANTSDPEKVQANVDKVIDKMLASYPPK</sequence>
<comment type="caution">
    <text evidence="3">The sequence shown here is derived from an EMBL/GenBank/DDBJ whole genome shotgun (WGS) entry which is preliminary data.</text>
</comment>
<evidence type="ECO:0000259" key="2">
    <source>
        <dbReference type="Pfam" id="PF13590"/>
    </source>
</evidence>
<dbReference type="EMBL" id="JBHPEI010000009">
    <property type="protein sequence ID" value="MFC1799496.1"/>
    <property type="molecule type" value="Genomic_DNA"/>
</dbReference>
<feature type="chain" id="PRO_5047538568" evidence="1">
    <location>
        <begin position="27"/>
        <end position="190"/>
    </location>
</feature>
<feature type="signal peptide" evidence="1">
    <location>
        <begin position="1"/>
        <end position="26"/>
    </location>
</feature>
<gene>
    <name evidence="3" type="ORF">ACFL2Z_01100</name>
</gene>
<evidence type="ECO:0000313" key="3">
    <source>
        <dbReference type="EMBL" id="MFC1799496.1"/>
    </source>
</evidence>
<evidence type="ECO:0000313" key="4">
    <source>
        <dbReference type="Proteomes" id="UP001594288"/>
    </source>
</evidence>
<feature type="domain" description="DUF4136" evidence="2">
    <location>
        <begin position="24"/>
        <end position="189"/>
    </location>
</feature>
<dbReference type="Proteomes" id="UP001594288">
    <property type="component" value="Unassembled WGS sequence"/>
</dbReference>
<accession>A0ABV6YN47</accession>
<proteinExistence type="predicted"/>
<organism evidence="3 4">
    <name type="scientific">Eiseniibacteriota bacterium</name>
    <dbReference type="NCBI Taxonomy" id="2212470"/>
    <lineage>
        <taxon>Bacteria</taxon>
        <taxon>Candidatus Eiseniibacteriota</taxon>
    </lineage>
</organism>
<protein>
    <submittedName>
        <fullName evidence="3">DUF4136 domain-containing protein</fullName>
    </submittedName>
</protein>
<dbReference type="InterPro" id="IPR025411">
    <property type="entry name" value="DUF4136"/>
</dbReference>
<keyword evidence="4" id="KW-1185">Reference proteome</keyword>
<dbReference type="Gene3D" id="3.30.160.670">
    <property type="match status" value="1"/>
</dbReference>
<reference evidence="3 4" key="1">
    <citation type="submission" date="2024-09" db="EMBL/GenBank/DDBJ databases">
        <authorList>
            <person name="D'Angelo T."/>
        </authorList>
    </citation>
    <scope>NUCLEOTIDE SEQUENCE [LARGE SCALE GENOMIC DNA]</scope>
    <source>
        <strain evidence="3">SAG AM-311-F02</strain>
    </source>
</reference>
<name>A0ABV6YN47_UNCEI</name>
<dbReference type="PROSITE" id="PS51257">
    <property type="entry name" value="PROKAR_LIPOPROTEIN"/>
    <property type="match status" value="1"/>
</dbReference>